<evidence type="ECO:0000313" key="10">
    <source>
        <dbReference type="EMBL" id="EHS64232.1"/>
    </source>
</evidence>
<evidence type="ECO:0000256" key="4">
    <source>
        <dbReference type="ARBA" id="ARBA00022670"/>
    </source>
</evidence>
<keyword evidence="5" id="KW-0833">Ubl conjugation pathway</keyword>
<evidence type="ECO:0000259" key="9">
    <source>
        <dbReference type="Pfam" id="PF14533"/>
    </source>
</evidence>
<dbReference type="Pfam" id="PF14533">
    <property type="entry name" value="USP7_C2"/>
    <property type="match status" value="1"/>
</dbReference>
<evidence type="ECO:0000313" key="11">
    <source>
        <dbReference type="Proteomes" id="UP000008783"/>
    </source>
</evidence>
<feature type="domain" description="Ubiquitin carboxyl-terminal hydrolase 7 ICP0-binding" evidence="8">
    <location>
        <begin position="83"/>
        <end position="310"/>
    </location>
</feature>
<dbReference type="FunFam" id="3.10.20.90:FF:000494">
    <property type="entry name" value="AaceriAGL357Wp"/>
    <property type="match status" value="1"/>
</dbReference>
<keyword evidence="7" id="KW-0788">Thiol protease</keyword>
<evidence type="ECO:0000256" key="7">
    <source>
        <dbReference type="ARBA" id="ARBA00022807"/>
    </source>
</evidence>
<dbReference type="KEGG" id="pgr:PGTG_22127"/>
<evidence type="ECO:0000256" key="3">
    <source>
        <dbReference type="ARBA" id="ARBA00012759"/>
    </source>
</evidence>
<dbReference type="InterPro" id="IPR029346">
    <property type="entry name" value="USP_C"/>
</dbReference>
<dbReference type="Gene3D" id="3.10.20.90">
    <property type="entry name" value="Phosphatidylinositol 3-kinase Catalytic Subunit, Chain A, domain 1"/>
    <property type="match status" value="2"/>
</dbReference>
<dbReference type="InParanoid" id="H6QTL7"/>
<evidence type="ECO:0000256" key="2">
    <source>
        <dbReference type="ARBA" id="ARBA00009085"/>
    </source>
</evidence>
<dbReference type="STRING" id="418459.H6QTL7"/>
<sequence length="627" mass="70776">MSYYDIFLTTKIITDETFRQHQGFDMALLDDKTMPPSQLLTLTVLKTEPFLNFKSRLAQSLGHSPNCFRLWTLAYQRHCDYLREATTTRLIKAVPESDPELTMQDVMNSRQASSPKTLIFYLEVLDRVHEARSGQIKESHKMVFVKHFDAKNQKLVGIGHFHVQSRGSLDPLIKNRMNLPSNAKLQVYKELGPGKTNVDNPKVYSSDPIRNGDIFCFQVELSDSDIAELKRKKLYVDVVEFYNFLENRVLVHFKPRHEAMSATIEFSLVLSKKDTYEQMSKLVSAKLNHSPENLRFTGSLKGFPQNVIHGQRTPNQNSGYPSYSSSDLNNILFYELLDLPTGEVQQKRMLKVTWTGADDREEGKYSLLMPKTSSMNAVADKLSTMVTFSKNSSRKIKLFTIKDGKIQVPFTGEEILKDVLDVENIYAAEVSTMTVKQYDPAAMLKMLEFVTKLNVDGRNYQQWLKALESVLGMATGKAGILTSPGHTIGAAEDLMIKQAITASVDSALVSTVLEAESGMVAFAEIQKLYTLKSRSGHIRLMKEILRTKFDMNDGTVGVESHFRRVEDLVETLFESGFQLTHESFKGLLFHLSLPELDAQPFVNICKRIDERPGGACTPTFGSVAKAL</sequence>
<name>H6QTL7_PUCGT</name>
<dbReference type="HOGENOM" id="CLU_450654_0_0_1"/>
<dbReference type="GO" id="GO:0004843">
    <property type="term" value="F:cysteine-type deubiquitinase activity"/>
    <property type="evidence" value="ECO:0007669"/>
    <property type="project" value="UniProtKB-EC"/>
</dbReference>
<comment type="similarity">
    <text evidence="2">Belongs to the peptidase C19 family.</text>
</comment>
<accession>H6QTL7</accession>
<dbReference type="EC" id="3.4.19.12" evidence="3"/>
<reference evidence="11" key="1">
    <citation type="journal article" date="2011" name="Proc. Natl. Acad. Sci. U.S.A.">
        <title>Obligate biotrophy features unraveled by the genomic analysis of rust fungi.</title>
        <authorList>
            <person name="Duplessis S."/>
            <person name="Cuomo C.A."/>
            <person name="Lin Y.-C."/>
            <person name="Aerts A."/>
            <person name="Tisserant E."/>
            <person name="Veneault-Fourrey C."/>
            <person name="Joly D.L."/>
            <person name="Hacquard S."/>
            <person name="Amselem J."/>
            <person name="Cantarel B.L."/>
            <person name="Chiu R."/>
            <person name="Coutinho P.M."/>
            <person name="Feau N."/>
            <person name="Field M."/>
            <person name="Frey P."/>
            <person name="Gelhaye E."/>
            <person name="Goldberg J."/>
            <person name="Grabherr M.G."/>
            <person name="Kodira C.D."/>
            <person name="Kohler A."/>
            <person name="Kuees U."/>
            <person name="Lindquist E.A."/>
            <person name="Lucas S.M."/>
            <person name="Mago R."/>
            <person name="Mauceli E."/>
            <person name="Morin E."/>
            <person name="Murat C."/>
            <person name="Pangilinan J.L."/>
            <person name="Park R."/>
            <person name="Pearson M."/>
            <person name="Quesneville H."/>
            <person name="Rouhier N."/>
            <person name="Sakthikumar S."/>
            <person name="Salamov A.A."/>
            <person name="Schmutz J."/>
            <person name="Selles B."/>
            <person name="Shapiro H."/>
            <person name="Tanguay P."/>
            <person name="Tuskan G.A."/>
            <person name="Henrissat B."/>
            <person name="Van de Peer Y."/>
            <person name="Rouze P."/>
            <person name="Ellis J.G."/>
            <person name="Dodds P.N."/>
            <person name="Schein J.E."/>
            <person name="Zhong S."/>
            <person name="Hamelin R.C."/>
            <person name="Grigoriev I.V."/>
            <person name="Szabo L.J."/>
            <person name="Martin F."/>
        </authorList>
    </citation>
    <scope>NUCLEOTIDE SEQUENCE [LARGE SCALE GENOMIC DNA]</scope>
    <source>
        <strain evidence="11">CRL 75-36-700-3 / race SCCL</strain>
    </source>
</reference>
<keyword evidence="6" id="KW-0378">Hydrolase</keyword>
<dbReference type="Proteomes" id="UP000008783">
    <property type="component" value="Unassembled WGS sequence"/>
</dbReference>
<evidence type="ECO:0000256" key="6">
    <source>
        <dbReference type="ARBA" id="ARBA00022801"/>
    </source>
</evidence>
<dbReference type="GO" id="GO:0006508">
    <property type="term" value="P:proteolysis"/>
    <property type="evidence" value="ECO:0007669"/>
    <property type="project" value="UniProtKB-KW"/>
</dbReference>
<keyword evidence="11" id="KW-1185">Reference proteome</keyword>
<keyword evidence="4" id="KW-0645">Protease</keyword>
<dbReference type="Pfam" id="PF12436">
    <property type="entry name" value="USP7_ICP0_bdg"/>
    <property type="match status" value="1"/>
</dbReference>
<gene>
    <name evidence="10" type="ORF">PGTG_22127</name>
</gene>
<dbReference type="AlphaFoldDB" id="H6QTL7"/>
<proteinExistence type="inferred from homology"/>
<dbReference type="RefSeq" id="XP_003889162.1">
    <property type="nucleotide sequence ID" value="XM_003889113.1"/>
</dbReference>
<dbReference type="OrthoDB" id="289038at2759"/>
<dbReference type="InterPro" id="IPR024729">
    <property type="entry name" value="USP7_ICP0-binding_dom"/>
</dbReference>
<comment type="catalytic activity">
    <reaction evidence="1">
        <text>Thiol-dependent hydrolysis of ester, thioester, amide, peptide and isopeptide bonds formed by the C-terminal Gly of ubiquitin (a 76-residue protein attached to proteins as an intracellular targeting signal).</text>
        <dbReference type="EC" id="3.4.19.12"/>
    </reaction>
</comment>
<evidence type="ECO:0000259" key="8">
    <source>
        <dbReference type="Pfam" id="PF12436"/>
    </source>
</evidence>
<evidence type="ECO:0000256" key="1">
    <source>
        <dbReference type="ARBA" id="ARBA00000707"/>
    </source>
</evidence>
<organism evidence="10 11">
    <name type="scientific">Puccinia graminis f. sp. tritici (strain CRL 75-36-700-3 / race SCCL)</name>
    <name type="common">Black stem rust fungus</name>
    <dbReference type="NCBI Taxonomy" id="418459"/>
    <lineage>
        <taxon>Eukaryota</taxon>
        <taxon>Fungi</taxon>
        <taxon>Dikarya</taxon>
        <taxon>Basidiomycota</taxon>
        <taxon>Pucciniomycotina</taxon>
        <taxon>Pucciniomycetes</taxon>
        <taxon>Pucciniales</taxon>
        <taxon>Pucciniaceae</taxon>
        <taxon>Puccinia</taxon>
    </lineage>
</organism>
<dbReference type="GeneID" id="13541282"/>
<evidence type="ECO:0000256" key="5">
    <source>
        <dbReference type="ARBA" id="ARBA00022786"/>
    </source>
</evidence>
<dbReference type="EMBL" id="DS178316">
    <property type="protein sequence ID" value="EHS64232.1"/>
    <property type="molecule type" value="Genomic_DNA"/>
</dbReference>
<dbReference type="VEuPathDB" id="FungiDB:PGTG_22127"/>
<protein>
    <recommendedName>
        <fullName evidence="3">ubiquitinyl hydrolase 1</fullName>
        <ecNumber evidence="3">3.4.19.12</ecNumber>
    </recommendedName>
</protein>
<feature type="domain" description="Ubiquitin carboxyl-terminal hydrolase C-terminal" evidence="9">
    <location>
        <begin position="332"/>
        <end position="437"/>
    </location>
</feature>